<dbReference type="Pfam" id="PF11807">
    <property type="entry name" value="UstYa"/>
    <property type="match status" value="1"/>
</dbReference>
<sequence>MLNATTQTDNPSLWRADPSPEGDKLWKDNWDTYPILIPFDDLAKLGQDPEYGVRWPYKGTSMTAVGSHAHHLLHCLDVLRKTVWADHYWPNGNLNPGHRTHQTHCIDILRQDLMCRAPMDVYSFIWLESEPASQPNFNISMKCGDWDGMLARWKERQLSKEEAHMDPEKPEGVKEWPAPNALKQENAALLELCNKPGVNSQGNTDGANYVH</sequence>
<dbReference type="PANTHER" id="PTHR33365">
    <property type="entry name" value="YALI0B05434P"/>
    <property type="match status" value="1"/>
</dbReference>
<name>Q0UBX3_PHANO</name>
<organism evidence="3 4">
    <name type="scientific">Phaeosphaeria nodorum (strain SN15 / ATCC MYA-4574 / FGSC 10173)</name>
    <name type="common">Glume blotch fungus</name>
    <name type="synonym">Parastagonospora nodorum</name>
    <dbReference type="NCBI Taxonomy" id="321614"/>
    <lineage>
        <taxon>Eukaryota</taxon>
        <taxon>Fungi</taxon>
        <taxon>Dikarya</taxon>
        <taxon>Ascomycota</taxon>
        <taxon>Pezizomycotina</taxon>
        <taxon>Dothideomycetes</taxon>
        <taxon>Pleosporomycetidae</taxon>
        <taxon>Pleosporales</taxon>
        <taxon>Pleosporineae</taxon>
        <taxon>Phaeosphaeriaceae</taxon>
        <taxon>Parastagonospora</taxon>
    </lineage>
</organism>
<gene>
    <name evidence="3" type="ORF">SNOG_10741</name>
</gene>
<evidence type="ECO:0000313" key="3">
    <source>
        <dbReference type="EMBL" id="EAT82135.1"/>
    </source>
</evidence>
<proteinExistence type="inferred from homology"/>
<dbReference type="GeneID" id="5977909"/>
<feature type="compositionally biased region" description="Polar residues" evidence="2">
    <location>
        <begin position="1"/>
        <end position="11"/>
    </location>
</feature>
<dbReference type="STRING" id="321614.Q0UBX3"/>
<reference evidence="4" key="1">
    <citation type="journal article" date="2007" name="Plant Cell">
        <title>Dothideomycete-plant interactions illuminated by genome sequencing and EST analysis of the wheat pathogen Stagonospora nodorum.</title>
        <authorList>
            <person name="Hane J.K."/>
            <person name="Lowe R.G."/>
            <person name="Solomon P.S."/>
            <person name="Tan K.C."/>
            <person name="Schoch C.L."/>
            <person name="Spatafora J.W."/>
            <person name="Crous P.W."/>
            <person name="Kodira C."/>
            <person name="Birren B.W."/>
            <person name="Galagan J.E."/>
            <person name="Torriani S.F."/>
            <person name="McDonald B.A."/>
            <person name="Oliver R.P."/>
        </authorList>
    </citation>
    <scope>NUCLEOTIDE SEQUENCE [LARGE SCALE GENOMIC DNA]</scope>
    <source>
        <strain evidence="4">SN15 / ATCC MYA-4574 / FGSC 10173</strain>
    </source>
</reference>
<dbReference type="HOGENOM" id="CLU_042941_6_0_1"/>
<dbReference type="EMBL" id="CH445341">
    <property type="protein sequence ID" value="EAT82135.1"/>
    <property type="molecule type" value="Genomic_DNA"/>
</dbReference>
<dbReference type="KEGG" id="pno:SNOG_10741"/>
<evidence type="ECO:0000256" key="1">
    <source>
        <dbReference type="ARBA" id="ARBA00035112"/>
    </source>
</evidence>
<dbReference type="RefSeq" id="XP_001801002.1">
    <property type="nucleotide sequence ID" value="XM_001800950.1"/>
</dbReference>
<dbReference type="Proteomes" id="UP000001055">
    <property type="component" value="Unassembled WGS sequence"/>
</dbReference>
<protein>
    <submittedName>
        <fullName evidence="3">Uncharacterized protein</fullName>
    </submittedName>
</protein>
<dbReference type="InterPro" id="IPR021765">
    <property type="entry name" value="UstYa-like"/>
</dbReference>
<dbReference type="GO" id="GO:0043386">
    <property type="term" value="P:mycotoxin biosynthetic process"/>
    <property type="evidence" value="ECO:0007669"/>
    <property type="project" value="InterPro"/>
</dbReference>
<accession>Q0UBX3</accession>
<dbReference type="VEuPathDB" id="FungiDB:JI435_107410"/>
<dbReference type="InParanoid" id="Q0UBX3"/>
<dbReference type="eggNOG" id="ENOG502S0D8">
    <property type="taxonomic scope" value="Eukaryota"/>
</dbReference>
<feature type="region of interest" description="Disordered" evidence="2">
    <location>
        <begin position="1"/>
        <end position="20"/>
    </location>
</feature>
<dbReference type="OMA" id="CADWEGM"/>
<dbReference type="AlphaFoldDB" id="Q0UBX3"/>
<evidence type="ECO:0000256" key="2">
    <source>
        <dbReference type="SAM" id="MobiDB-lite"/>
    </source>
</evidence>
<evidence type="ECO:0000313" key="4">
    <source>
        <dbReference type="Proteomes" id="UP000001055"/>
    </source>
</evidence>
<dbReference type="PANTHER" id="PTHR33365:SF14">
    <property type="entry name" value="TAT PATHWAY SIGNAL SEQUENCE"/>
    <property type="match status" value="1"/>
</dbReference>
<comment type="similarity">
    <text evidence="1">Belongs to the ustYa family.</text>
</comment>